<dbReference type="Gene3D" id="2.115.10.20">
    <property type="entry name" value="Glycosyl hydrolase domain, family 43"/>
    <property type="match status" value="1"/>
</dbReference>
<dbReference type="PANTHER" id="PTHR42812">
    <property type="entry name" value="BETA-XYLOSIDASE"/>
    <property type="match status" value="1"/>
</dbReference>
<evidence type="ECO:0000256" key="2">
    <source>
        <dbReference type="ARBA" id="ARBA00022801"/>
    </source>
</evidence>
<dbReference type="GO" id="GO:0005975">
    <property type="term" value="P:carbohydrate metabolic process"/>
    <property type="evidence" value="ECO:0007669"/>
    <property type="project" value="InterPro"/>
</dbReference>
<dbReference type="InterPro" id="IPR051795">
    <property type="entry name" value="Glycosyl_Hydrlase_43"/>
</dbReference>
<keyword evidence="9" id="KW-1185">Reference proteome</keyword>
<feature type="active site" description="Proton donor" evidence="4">
    <location>
        <position position="230"/>
    </location>
</feature>
<keyword evidence="3 6" id="KW-0326">Glycosidase</keyword>
<evidence type="ECO:0000259" key="7">
    <source>
        <dbReference type="Pfam" id="PF17851"/>
    </source>
</evidence>
<sequence length="543" mass="60454">MALATIMLAVASGLSQSSHSISNSTPNSEKSFAKPHALTEKWGDQGDGTYVNPILPGDFSDPDVIRVGDAVYMISSTMQYSPGMAVLESRDMVNWKIIGHVVQDLSAIDRALNWDRMNRPGRGIWAGSIRFQSGRFWVYFGTPDQGIYVSTAEKPAGPWSAPHLVLAGTGWDDPCSFRDDDGQNYLVTTHFSAQGAIQTTYNIHLLKLSSDGLEVLHGYDHVIHRSEGSEANKLYKVNELYYHYYSEVKPEGRVPMMERSKSLDGPWESQQLMHVHGALDKEPNQGGLIQMPSDKWYFVSHQGKGDWEGRATVLLPVTWVQGWPIIGEIGPDGIGNMIWHDWKPVDGLPRRDIATSDEFSSPELQPAWEWNYQPNAAMWSLRERPGYLRLYALPPLRVGHSTSIRNVITQRSLRTSSNQFTVKLDLAGMTTGQESGITHFAKSRAAITVVQSGAIRKLSVAVNGVRTAGPTVDGTTLWLRSDWDFAGRSHFSFSTDGLTYRRLGGNYRMTWGDYRGDRIGIFTSNASGGGYLDVDLVRYETAR</sequence>
<feature type="active site" description="Proton acceptor" evidence="4">
    <location>
        <position position="61"/>
    </location>
</feature>
<comment type="similarity">
    <text evidence="1 6">Belongs to the glycosyl hydrolase 43 family.</text>
</comment>
<evidence type="ECO:0000313" key="8">
    <source>
        <dbReference type="EMBL" id="MBB5058823.1"/>
    </source>
</evidence>
<feature type="domain" description="Beta-xylosidase C-terminal Concanavalin A-like" evidence="7">
    <location>
        <begin position="356"/>
        <end position="540"/>
    </location>
</feature>
<dbReference type="InterPro" id="IPR013320">
    <property type="entry name" value="ConA-like_dom_sf"/>
</dbReference>
<dbReference type="GO" id="GO:0004553">
    <property type="term" value="F:hydrolase activity, hydrolyzing O-glycosyl compounds"/>
    <property type="evidence" value="ECO:0007669"/>
    <property type="project" value="InterPro"/>
</dbReference>
<proteinExistence type="inferred from homology"/>
<dbReference type="Proteomes" id="UP000540989">
    <property type="component" value="Unassembled WGS sequence"/>
</dbReference>
<dbReference type="PANTHER" id="PTHR42812:SF12">
    <property type="entry name" value="BETA-XYLOSIDASE-RELATED"/>
    <property type="match status" value="1"/>
</dbReference>
<keyword evidence="2 6" id="KW-0378">Hydrolase</keyword>
<organism evidence="8 9">
    <name type="scientific">Granulicella aggregans</name>
    <dbReference type="NCBI Taxonomy" id="474949"/>
    <lineage>
        <taxon>Bacteria</taxon>
        <taxon>Pseudomonadati</taxon>
        <taxon>Acidobacteriota</taxon>
        <taxon>Terriglobia</taxon>
        <taxon>Terriglobales</taxon>
        <taxon>Acidobacteriaceae</taxon>
        <taxon>Granulicella</taxon>
    </lineage>
</organism>
<evidence type="ECO:0000256" key="4">
    <source>
        <dbReference type="PIRSR" id="PIRSR606710-1"/>
    </source>
</evidence>
<protein>
    <submittedName>
        <fullName evidence="8">Beta-xylosidase</fullName>
    </submittedName>
</protein>
<dbReference type="InterPro" id="IPR041542">
    <property type="entry name" value="GH43_C2"/>
</dbReference>
<evidence type="ECO:0000256" key="6">
    <source>
        <dbReference type="RuleBase" id="RU361187"/>
    </source>
</evidence>
<dbReference type="SUPFAM" id="SSF49899">
    <property type="entry name" value="Concanavalin A-like lectins/glucanases"/>
    <property type="match status" value="1"/>
</dbReference>
<dbReference type="Pfam" id="PF04616">
    <property type="entry name" value="Glyco_hydro_43"/>
    <property type="match status" value="1"/>
</dbReference>
<reference evidence="8 9" key="1">
    <citation type="submission" date="2020-08" db="EMBL/GenBank/DDBJ databases">
        <title>Genomic Encyclopedia of Type Strains, Phase IV (KMG-V): Genome sequencing to study the core and pangenomes of soil and plant-associated prokaryotes.</title>
        <authorList>
            <person name="Whitman W."/>
        </authorList>
    </citation>
    <scope>NUCLEOTIDE SEQUENCE [LARGE SCALE GENOMIC DNA]</scope>
    <source>
        <strain evidence="8 9">M8UP14</strain>
    </source>
</reference>
<dbReference type="InterPro" id="IPR023296">
    <property type="entry name" value="Glyco_hydro_beta-prop_sf"/>
</dbReference>
<evidence type="ECO:0000256" key="1">
    <source>
        <dbReference type="ARBA" id="ARBA00009865"/>
    </source>
</evidence>
<accession>A0A7W7ZFA7</accession>
<dbReference type="CDD" id="cd09001">
    <property type="entry name" value="GH43_FsAxh1-like"/>
    <property type="match status" value="1"/>
</dbReference>
<gene>
    <name evidence="8" type="ORF">HDF16_003537</name>
</gene>
<dbReference type="InterPro" id="IPR006710">
    <property type="entry name" value="Glyco_hydro_43"/>
</dbReference>
<evidence type="ECO:0000256" key="5">
    <source>
        <dbReference type="PIRSR" id="PIRSR606710-2"/>
    </source>
</evidence>
<feature type="site" description="Important for catalytic activity, responsible for pKa modulation of the active site Glu and correct orientation of both the proton donor and substrate" evidence="5">
    <location>
        <position position="173"/>
    </location>
</feature>
<evidence type="ECO:0000313" key="9">
    <source>
        <dbReference type="Proteomes" id="UP000540989"/>
    </source>
</evidence>
<dbReference type="Gene3D" id="2.60.120.200">
    <property type="match status" value="1"/>
</dbReference>
<evidence type="ECO:0000256" key="3">
    <source>
        <dbReference type="ARBA" id="ARBA00023295"/>
    </source>
</evidence>
<name>A0A7W7ZFA7_9BACT</name>
<dbReference type="AlphaFoldDB" id="A0A7W7ZFA7"/>
<comment type="caution">
    <text evidence="8">The sequence shown here is derived from an EMBL/GenBank/DDBJ whole genome shotgun (WGS) entry which is preliminary data.</text>
</comment>
<dbReference type="SUPFAM" id="SSF75005">
    <property type="entry name" value="Arabinanase/levansucrase/invertase"/>
    <property type="match status" value="1"/>
</dbReference>
<dbReference type="Pfam" id="PF17851">
    <property type="entry name" value="GH43_C2"/>
    <property type="match status" value="1"/>
</dbReference>
<dbReference type="EMBL" id="JACHIP010000004">
    <property type="protein sequence ID" value="MBB5058823.1"/>
    <property type="molecule type" value="Genomic_DNA"/>
</dbReference>